<comment type="catalytic activity">
    <reaction evidence="9">
        <text>D-glyceraldehyde + ATP = D-glyceraldehyde 3-phosphate + ADP + H(+)</text>
        <dbReference type="Rhea" id="RHEA:13941"/>
        <dbReference type="ChEBI" id="CHEBI:15378"/>
        <dbReference type="ChEBI" id="CHEBI:17378"/>
        <dbReference type="ChEBI" id="CHEBI:30616"/>
        <dbReference type="ChEBI" id="CHEBI:59776"/>
        <dbReference type="ChEBI" id="CHEBI:456216"/>
        <dbReference type="EC" id="2.7.1.28"/>
    </reaction>
</comment>
<dbReference type="SUPFAM" id="SSF82549">
    <property type="entry name" value="DAK1/DegV-like"/>
    <property type="match status" value="1"/>
</dbReference>
<evidence type="ECO:0000256" key="1">
    <source>
        <dbReference type="ARBA" id="ARBA00003264"/>
    </source>
</evidence>
<evidence type="ECO:0000256" key="11">
    <source>
        <dbReference type="PIRSR" id="PIRSR612734-1"/>
    </source>
</evidence>
<protein>
    <recommendedName>
        <fullName evidence="17">Dihydroxyacetone kinase</fullName>
    </recommendedName>
</protein>
<accession>A0A8K0JH78</accession>
<name>A0A8K0JH78_9TREE</name>
<evidence type="ECO:0000259" key="13">
    <source>
        <dbReference type="PROSITE" id="PS51480"/>
    </source>
</evidence>
<keyword evidence="7" id="KW-0319">Glycerol metabolism</keyword>
<dbReference type="InterPro" id="IPR036117">
    <property type="entry name" value="DhaL_dom_sf"/>
</dbReference>
<dbReference type="FunFam" id="3.30.1180.20:FF:000001">
    <property type="entry name" value="Dihydroxyacetone kinase 1"/>
    <property type="match status" value="1"/>
</dbReference>
<feature type="domain" description="DhaL" evidence="13">
    <location>
        <begin position="384"/>
        <end position="581"/>
    </location>
</feature>
<comment type="pathway">
    <text evidence="2">Polyol metabolism; glycerol fermentation; glycerone phosphate from glycerol (oxidative route): step 2/2.</text>
</comment>
<comment type="caution">
    <text evidence="15">The sequence shown here is derived from an EMBL/GenBank/DDBJ whole genome shotgun (WGS) entry which is preliminary data.</text>
</comment>
<dbReference type="Gene3D" id="3.40.50.10440">
    <property type="entry name" value="Dihydroxyacetone kinase, domain 1"/>
    <property type="match status" value="1"/>
</dbReference>
<evidence type="ECO:0000256" key="2">
    <source>
        <dbReference type="ARBA" id="ARBA00004778"/>
    </source>
</evidence>
<dbReference type="PANTHER" id="PTHR28629">
    <property type="entry name" value="TRIOKINASE/FMN CYCLASE"/>
    <property type="match status" value="1"/>
</dbReference>
<evidence type="ECO:0000256" key="4">
    <source>
        <dbReference type="ARBA" id="ARBA00022679"/>
    </source>
</evidence>
<comment type="function">
    <text evidence="1">Catalyzes both the phosphorylation of dihydroxyacetone and of glyceraldehyde.</text>
</comment>
<evidence type="ECO:0000256" key="12">
    <source>
        <dbReference type="PIRSR" id="PIRSR612734-2"/>
    </source>
</evidence>
<dbReference type="GO" id="GO:0050354">
    <property type="term" value="F:triokinase activity"/>
    <property type="evidence" value="ECO:0007669"/>
    <property type="project" value="UniProtKB-EC"/>
</dbReference>
<dbReference type="Gene3D" id="1.25.40.340">
    <property type="match status" value="1"/>
</dbReference>
<dbReference type="SUPFAM" id="SSF101473">
    <property type="entry name" value="DhaL-like"/>
    <property type="match status" value="1"/>
</dbReference>
<dbReference type="FunFam" id="3.40.50.10440:FF:000001">
    <property type="entry name" value="Dihydroxyacetone kinase, DhaK subunit"/>
    <property type="match status" value="1"/>
</dbReference>
<dbReference type="PROSITE" id="PS51480">
    <property type="entry name" value="DHAL"/>
    <property type="match status" value="1"/>
</dbReference>
<sequence>MDKHIVNDPRLLALEAAQGLARTRPGLLVDPKNRIITREHDHVGIVSGGGSGHEPSFGGMVGRGLLSTAVAGNIFASPNVGQIRRGIQLANKGKGVLIIIMRYTGDVLHFGLAKEQSSVSHPDVPTHLLIVGDDVAVPRSQGSITGRRGLAGTVLVHKVAGSAAAQGKDFDSVKRIASLVSERIGTIGSGLGHCSLPGSTGSGDDHHLKSDEIEIGMGIHNEPGVKTMKLPKTPELIRLMLDYITMTTDPERSFLPFKNDGTDEVVLLVNNLGGLSEMELSAIAGEALLALEERGIKVVRVGAGRYMTSINLPGFSLTLLLLPREDDNKVSASDIVSLLDAPTDAPGWISIFEPRSVDALTIQDEHEGETLVKNSGSPVSYDYTSFERALDAACRHVIEAEPEITRFDTIAGDGDCGTCCPRSITEILRLLQSGEVDKKDLISAIATLAEGIERVMDGTSGALYSIWMNALAGGFTNAGSASSAAWSKALSHALSSLCDYTNARPPSRTLMDPLFAFTESFASDQNLAQAVVAANRSTEETKNIQAKAGRAAYVGQDQLKDAKVPDPGAFGVSKILEGIQSVIGKQ</sequence>
<evidence type="ECO:0008006" key="17">
    <source>
        <dbReference type="Google" id="ProtNLM"/>
    </source>
</evidence>
<evidence type="ECO:0000256" key="6">
    <source>
        <dbReference type="ARBA" id="ARBA00022777"/>
    </source>
</evidence>
<dbReference type="SMART" id="SM01120">
    <property type="entry name" value="Dak2"/>
    <property type="match status" value="1"/>
</dbReference>
<evidence type="ECO:0000256" key="7">
    <source>
        <dbReference type="ARBA" id="ARBA00022798"/>
    </source>
</evidence>
<evidence type="ECO:0000259" key="14">
    <source>
        <dbReference type="PROSITE" id="PS51481"/>
    </source>
</evidence>
<comment type="similarity">
    <text evidence="3">Belongs to the dihydroxyacetone kinase (DAK) family.</text>
</comment>
<comment type="catalytic activity">
    <reaction evidence="10">
        <text>dihydroxyacetone + ATP = dihydroxyacetone phosphate + ADP + H(+)</text>
        <dbReference type="Rhea" id="RHEA:15773"/>
        <dbReference type="ChEBI" id="CHEBI:15378"/>
        <dbReference type="ChEBI" id="CHEBI:16016"/>
        <dbReference type="ChEBI" id="CHEBI:30616"/>
        <dbReference type="ChEBI" id="CHEBI:57642"/>
        <dbReference type="ChEBI" id="CHEBI:456216"/>
        <dbReference type="EC" id="2.7.1.29"/>
    </reaction>
</comment>
<dbReference type="GO" id="GO:0004371">
    <property type="term" value="F:glycerone kinase activity"/>
    <property type="evidence" value="ECO:0007669"/>
    <property type="project" value="UniProtKB-EC"/>
</dbReference>
<dbReference type="Gene3D" id="3.30.1180.20">
    <property type="entry name" value="Dihydroxyacetone kinase, domain 2"/>
    <property type="match status" value="1"/>
</dbReference>
<proteinExistence type="inferred from homology"/>
<keyword evidence="4" id="KW-0808">Transferase</keyword>
<feature type="binding site" evidence="12">
    <location>
        <begin position="50"/>
        <end position="53"/>
    </location>
    <ligand>
        <name>substrate</name>
    </ligand>
</feature>
<feature type="binding site" evidence="12">
    <location>
        <position position="106"/>
    </location>
    <ligand>
        <name>substrate</name>
    </ligand>
</feature>
<dbReference type="InterPro" id="IPR012734">
    <property type="entry name" value="DhaK_ATP"/>
</dbReference>
<dbReference type="Proteomes" id="UP000812966">
    <property type="component" value="Unassembled WGS sequence"/>
</dbReference>
<dbReference type="Pfam" id="PF02733">
    <property type="entry name" value="Dak1"/>
    <property type="match status" value="1"/>
</dbReference>
<reference evidence="15" key="1">
    <citation type="submission" date="2020-04" db="EMBL/GenBank/DDBJ databases">
        <title>Analysis of mating type loci in Filobasidium floriforme.</title>
        <authorList>
            <person name="Nowrousian M."/>
        </authorList>
    </citation>
    <scope>NUCLEOTIDE SEQUENCE</scope>
    <source>
        <strain evidence="15">CBS 6242</strain>
    </source>
</reference>
<dbReference type="UniPathway" id="UPA00617">
    <property type="reaction ID" value="UER00669"/>
</dbReference>
<evidence type="ECO:0000313" key="15">
    <source>
        <dbReference type="EMBL" id="KAG7528707.1"/>
    </source>
</evidence>
<evidence type="ECO:0000256" key="5">
    <source>
        <dbReference type="ARBA" id="ARBA00022741"/>
    </source>
</evidence>
<evidence type="ECO:0000313" key="16">
    <source>
        <dbReference type="Proteomes" id="UP000812966"/>
    </source>
</evidence>
<feature type="active site" description="Tele-hemiaminal-histidine intermediate" evidence="11">
    <location>
        <position position="220"/>
    </location>
</feature>
<keyword evidence="6" id="KW-0418">Kinase</keyword>
<dbReference type="AlphaFoldDB" id="A0A8K0JH78"/>
<dbReference type="Pfam" id="PF02734">
    <property type="entry name" value="Dak2"/>
    <property type="match status" value="1"/>
</dbReference>
<dbReference type="GO" id="GO:0019588">
    <property type="term" value="P:anaerobic glycerol catabolic process"/>
    <property type="evidence" value="ECO:0007669"/>
    <property type="project" value="UniProtKB-UniPathway"/>
</dbReference>
<dbReference type="InterPro" id="IPR050861">
    <property type="entry name" value="Dihydroxyacetone_Kinase"/>
</dbReference>
<evidence type="ECO:0000256" key="9">
    <source>
        <dbReference type="ARBA" id="ARBA00047974"/>
    </source>
</evidence>
<organism evidence="15 16">
    <name type="scientific">Filobasidium floriforme</name>
    <dbReference type="NCBI Taxonomy" id="5210"/>
    <lineage>
        <taxon>Eukaryota</taxon>
        <taxon>Fungi</taxon>
        <taxon>Dikarya</taxon>
        <taxon>Basidiomycota</taxon>
        <taxon>Agaricomycotina</taxon>
        <taxon>Tremellomycetes</taxon>
        <taxon>Filobasidiales</taxon>
        <taxon>Filobasidiaceae</taxon>
        <taxon>Filobasidium</taxon>
    </lineage>
</organism>
<evidence type="ECO:0000256" key="8">
    <source>
        <dbReference type="ARBA" id="ARBA00022840"/>
    </source>
</evidence>
<dbReference type="InterPro" id="IPR004006">
    <property type="entry name" value="DhaK_dom"/>
</dbReference>
<dbReference type="InterPro" id="IPR004007">
    <property type="entry name" value="DhaL_dom"/>
</dbReference>
<dbReference type="GO" id="GO:0005524">
    <property type="term" value="F:ATP binding"/>
    <property type="evidence" value="ECO:0007669"/>
    <property type="project" value="UniProtKB-KW"/>
</dbReference>
<dbReference type="FunFam" id="1.25.40.340:FF:000001">
    <property type="entry name" value="Dihydroxyacetone kinase 1"/>
    <property type="match status" value="1"/>
</dbReference>
<dbReference type="GO" id="GO:0005829">
    <property type="term" value="C:cytosol"/>
    <property type="evidence" value="ECO:0007669"/>
    <property type="project" value="TreeGrafter"/>
</dbReference>
<feature type="domain" description="DhaK" evidence="14">
    <location>
        <begin position="8"/>
        <end position="348"/>
    </location>
</feature>
<gene>
    <name evidence="15" type="ORF">FFLO_05968</name>
</gene>
<keyword evidence="16" id="KW-1185">Reference proteome</keyword>
<evidence type="ECO:0000256" key="10">
    <source>
        <dbReference type="ARBA" id="ARBA00048898"/>
    </source>
</evidence>
<keyword evidence="5" id="KW-0547">Nucleotide-binding</keyword>
<evidence type="ECO:0000256" key="3">
    <source>
        <dbReference type="ARBA" id="ARBA00008757"/>
    </source>
</evidence>
<dbReference type="NCBIfam" id="TIGR02361">
    <property type="entry name" value="dak_ATP"/>
    <property type="match status" value="1"/>
</dbReference>
<dbReference type="PROSITE" id="PS51481">
    <property type="entry name" value="DHAK"/>
    <property type="match status" value="1"/>
</dbReference>
<keyword evidence="8" id="KW-0067">ATP-binding</keyword>
<dbReference type="PANTHER" id="PTHR28629:SF14">
    <property type="entry name" value="DIHYDROXYACETONE KINASE 1"/>
    <property type="match status" value="1"/>
</dbReference>
<dbReference type="EMBL" id="JABELV010000170">
    <property type="protein sequence ID" value="KAG7528707.1"/>
    <property type="molecule type" value="Genomic_DNA"/>
</dbReference>